<sequence length="550" mass="58673">MHLSTRRGPTRPSRLLRHALFFISLIFSSQAALAQTPDATVAQDGSGNFRLVQAAIDAAPAGRTTPYVIYIKNGKYKEKINTPATKPFLQLVGESVGGVTLTYDDYAGKTSPSGGTYSAGSSASVIVAATDFSAFNITFENSAGVNPDLFALALNISSDRGAFRNCRFLGGQNTVYTSSSGTRQYFRNCFIDGNTDFIFGSATAVFDRCVIYPRTRPDNGATGYITAANTPATQAYGYVFRNCVVPANQGVTTYNLGRTWQNDATTAAGAKANNKVVFLKSRLGAGIIRPEGWSVWDAGTDVTLTTYGEYQSRDFRGNLVAVNQRVSWARQLAAADTAQYQTASVLGNWDPCSAGPAMCAAFTPSIATANFLGAATPTGLAFSWNASWAISQVQFELMRSATRKGTYARVSQLTAPNDTTYNFRTTDAPAISGTYFYYLRATKAGLAAYTSDTLAVSAVGTVTATLNGKGTTALQVYPNPATEALTIAHTPAGADATLLVLSLDGRRVASLRPTVGSLETRLYLSQLISGTYLLRYTDSKGTQVAKFTKQ</sequence>
<protein>
    <submittedName>
        <fullName evidence="7">T9SS type A sorting domain-containing protein</fullName>
    </submittedName>
</protein>
<keyword evidence="4" id="KW-0732">Signal</keyword>
<dbReference type="InterPro" id="IPR011050">
    <property type="entry name" value="Pectin_lyase_fold/virulence"/>
</dbReference>
<dbReference type="RefSeq" id="WP_144850278.1">
    <property type="nucleotide sequence ID" value="NZ_VMRJ01000004.1"/>
</dbReference>
<dbReference type="EMBL" id="VMRJ01000004">
    <property type="protein sequence ID" value="TVT39428.1"/>
    <property type="molecule type" value="Genomic_DNA"/>
</dbReference>
<dbReference type="GO" id="GO:0009279">
    <property type="term" value="C:cell outer membrane"/>
    <property type="evidence" value="ECO:0007669"/>
    <property type="project" value="TreeGrafter"/>
</dbReference>
<dbReference type="Gene3D" id="2.160.20.10">
    <property type="entry name" value="Single-stranded right-handed beta-helix, Pectin lyase-like"/>
    <property type="match status" value="1"/>
</dbReference>
<dbReference type="Proteomes" id="UP000317624">
    <property type="component" value="Unassembled WGS sequence"/>
</dbReference>
<proteinExistence type="inferred from homology"/>
<evidence type="ECO:0000259" key="6">
    <source>
        <dbReference type="Pfam" id="PF18962"/>
    </source>
</evidence>
<gene>
    <name evidence="7" type="ORF">FNT36_17420</name>
</gene>
<reference evidence="7 8" key="1">
    <citation type="submission" date="2019-07" db="EMBL/GenBank/DDBJ databases">
        <title>Hymenobacter sp. straun FUR1 Genome sequencing and assembly.</title>
        <authorList>
            <person name="Chhetri G."/>
        </authorList>
    </citation>
    <scope>NUCLEOTIDE SEQUENCE [LARGE SCALE GENOMIC DNA]</scope>
    <source>
        <strain evidence="7 8">Fur1</strain>
    </source>
</reference>
<dbReference type="PANTHER" id="PTHR31321:SF57">
    <property type="entry name" value="PECTINESTERASE 53-RELATED"/>
    <property type="match status" value="1"/>
</dbReference>
<dbReference type="PANTHER" id="PTHR31321">
    <property type="entry name" value="ACYL-COA THIOESTER HYDROLASE YBHC-RELATED"/>
    <property type="match status" value="1"/>
</dbReference>
<dbReference type="NCBIfam" id="TIGR04183">
    <property type="entry name" value="Por_Secre_tail"/>
    <property type="match status" value="1"/>
</dbReference>
<evidence type="ECO:0000259" key="5">
    <source>
        <dbReference type="Pfam" id="PF01095"/>
    </source>
</evidence>
<dbReference type="InterPro" id="IPR000070">
    <property type="entry name" value="Pectinesterase_cat"/>
</dbReference>
<dbReference type="GO" id="GO:0042545">
    <property type="term" value="P:cell wall modification"/>
    <property type="evidence" value="ECO:0007669"/>
    <property type="project" value="InterPro"/>
</dbReference>
<dbReference type="Pfam" id="PF01095">
    <property type="entry name" value="Pectinesterase"/>
    <property type="match status" value="1"/>
</dbReference>
<comment type="similarity">
    <text evidence="1">Belongs to the pectinesterase family.</text>
</comment>
<keyword evidence="2" id="KW-0378">Hydrolase</keyword>
<dbReference type="OrthoDB" id="264773at2"/>
<dbReference type="SUPFAM" id="SSF51126">
    <property type="entry name" value="Pectin lyase-like"/>
    <property type="match status" value="1"/>
</dbReference>
<keyword evidence="8" id="KW-1185">Reference proteome</keyword>
<evidence type="ECO:0000313" key="8">
    <source>
        <dbReference type="Proteomes" id="UP000317624"/>
    </source>
</evidence>
<dbReference type="InterPro" id="IPR026444">
    <property type="entry name" value="Secre_tail"/>
</dbReference>
<dbReference type="GO" id="GO:0030599">
    <property type="term" value="F:pectinesterase activity"/>
    <property type="evidence" value="ECO:0007669"/>
    <property type="project" value="InterPro"/>
</dbReference>
<feature type="domain" description="Secretion system C-terminal sorting" evidence="6">
    <location>
        <begin position="476"/>
        <end position="547"/>
    </location>
</feature>
<organism evidence="7 8">
    <name type="scientific">Hymenobacter setariae</name>
    <dbReference type="NCBI Taxonomy" id="2594794"/>
    <lineage>
        <taxon>Bacteria</taxon>
        <taxon>Pseudomonadati</taxon>
        <taxon>Bacteroidota</taxon>
        <taxon>Cytophagia</taxon>
        <taxon>Cytophagales</taxon>
        <taxon>Hymenobacteraceae</taxon>
        <taxon>Hymenobacter</taxon>
    </lineage>
</organism>
<feature type="signal peptide" evidence="4">
    <location>
        <begin position="1"/>
        <end position="34"/>
    </location>
</feature>
<evidence type="ECO:0000256" key="3">
    <source>
        <dbReference type="ARBA" id="ARBA00023085"/>
    </source>
</evidence>
<comment type="caution">
    <text evidence="7">The sequence shown here is derived from an EMBL/GenBank/DDBJ whole genome shotgun (WGS) entry which is preliminary data.</text>
</comment>
<dbReference type="Pfam" id="PF18962">
    <property type="entry name" value="Por_Secre_tail"/>
    <property type="match status" value="1"/>
</dbReference>
<evidence type="ECO:0000256" key="2">
    <source>
        <dbReference type="ARBA" id="ARBA00022801"/>
    </source>
</evidence>
<feature type="chain" id="PRO_5021869239" evidence="4">
    <location>
        <begin position="35"/>
        <end position="550"/>
    </location>
</feature>
<evidence type="ECO:0000256" key="4">
    <source>
        <dbReference type="SAM" id="SignalP"/>
    </source>
</evidence>
<evidence type="ECO:0000313" key="7">
    <source>
        <dbReference type="EMBL" id="TVT39428.1"/>
    </source>
</evidence>
<dbReference type="AlphaFoldDB" id="A0A558BSD1"/>
<keyword evidence="3" id="KW-0063">Aspartyl esterase</keyword>
<evidence type="ECO:0000256" key="1">
    <source>
        <dbReference type="ARBA" id="ARBA00008891"/>
    </source>
</evidence>
<dbReference type="InterPro" id="IPR012334">
    <property type="entry name" value="Pectin_lyas_fold"/>
</dbReference>
<feature type="domain" description="Pectinesterase catalytic" evidence="5">
    <location>
        <begin position="38"/>
        <end position="336"/>
    </location>
</feature>
<accession>A0A558BSD1</accession>
<name>A0A558BSD1_9BACT</name>